<keyword evidence="1" id="KW-1133">Transmembrane helix</keyword>
<dbReference type="EMBL" id="LLZS01000001">
    <property type="protein sequence ID" value="KUR73725.1"/>
    <property type="molecule type" value="Genomic_DNA"/>
</dbReference>
<comment type="caution">
    <text evidence="2">The sequence shown here is derived from an EMBL/GenBank/DDBJ whole genome shotgun (WGS) entry which is preliminary data.</text>
</comment>
<feature type="transmembrane region" description="Helical" evidence="1">
    <location>
        <begin position="81"/>
        <end position="101"/>
    </location>
</feature>
<dbReference type="RefSeq" id="WP_067906241.1">
    <property type="nucleotide sequence ID" value="NZ_KQ954244.1"/>
</dbReference>
<evidence type="ECO:0000256" key="1">
    <source>
        <dbReference type="SAM" id="Phobius"/>
    </source>
</evidence>
<sequence>MAESATDSSRILAEARASLQRQQAGGRRATVTLGGGRSIGRRSAELKRLHFARKAARMAFAVMAILFAALVTGLVIDGIGFTGIVLTFLAIVGAIALLGTYPRMKVPELGTLNRGDVRAMVARTELWLEAQRPALPVPAVTLVDQIGVQLDSLGLQLEGVDPAEPAVVEVRKLVGEHLPGMVETYRRIPANLRREQRDGRTADQQLADGLGKISAEIDAVTRQLAAGDLDALAVRGRFLDYKYGDGLEQAAPQLAAPKAEN</sequence>
<dbReference type="STRING" id="1117702.AQZ52_01805"/>
<proteinExistence type="predicted"/>
<protein>
    <submittedName>
        <fullName evidence="2">Uncharacterized protein</fullName>
    </submittedName>
</protein>
<dbReference type="OrthoDB" id="7594143at2"/>
<evidence type="ECO:0000313" key="2">
    <source>
        <dbReference type="EMBL" id="KUR73725.1"/>
    </source>
</evidence>
<keyword evidence="1" id="KW-0812">Transmembrane</keyword>
<keyword evidence="3" id="KW-1185">Reference proteome</keyword>
<reference evidence="2 3" key="1">
    <citation type="submission" date="2015-10" db="EMBL/GenBank/DDBJ databases">
        <title>Draft genome sequence of Novosphingobium fuchskuhlense DSM 25065 isolated from a surface water sample of the southwest basin of Lake Grosse Fuchskuhle.</title>
        <authorList>
            <person name="Ruckert C."/>
            <person name="Winkler A."/>
            <person name="Glaeser J."/>
            <person name="Grossart H.-P."/>
            <person name="Kalinowski J."/>
            <person name="Glaeser S."/>
        </authorList>
    </citation>
    <scope>NUCLEOTIDE SEQUENCE [LARGE SCALE GENOMIC DNA]</scope>
    <source>
        <strain evidence="2 3">FNE08-7</strain>
    </source>
</reference>
<keyword evidence="1" id="KW-0472">Membrane</keyword>
<evidence type="ECO:0000313" key="3">
    <source>
        <dbReference type="Proteomes" id="UP000058012"/>
    </source>
</evidence>
<organism evidence="2 3">
    <name type="scientific">Novosphingobium fuchskuhlense</name>
    <dbReference type="NCBI Taxonomy" id="1117702"/>
    <lineage>
        <taxon>Bacteria</taxon>
        <taxon>Pseudomonadati</taxon>
        <taxon>Pseudomonadota</taxon>
        <taxon>Alphaproteobacteria</taxon>
        <taxon>Sphingomonadales</taxon>
        <taxon>Sphingomonadaceae</taxon>
        <taxon>Novosphingobium</taxon>
    </lineage>
</organism>
<name>A0A117UZJ3_9SPHN</name>
<dbReference type="AlphaFoldDB" id="A0A117UZJ3"/>
<gene>
    <name evidence="2" type="ORF">AQZ52_01805</name>
</gene>
<feature type="transmembrane region" description="Helical" evidence="1">
    <location>
        <begin position="55"/>
        <end position="75"/>
    </location>
</feature>
<accession>A0A117UZJ3</accession>
<dbReference type="Proteomes" id="UP000058012">
    <property type="component" value="Unassembled WGS sequence"/>
</dbReference>